<dbReference type="PROSITE" id="PS51329">
    <property type="entry name" value="C_CAP_COFACTOR_C"/>
    <property type="match status" value="1"/>
</dbReference>
<dbReference type="Pfam" id="PF21938">
    <property type="entry name" value="CAP_N"/>
    <property type="match status" value="1"/>
</dbReference>
<dbReference type="InterPro" id="IPR017901">
    <property type="entry name" value="C-CAP_CF_C-like"/>
</dbReference>
<dbReference type="InterPro" id="IPR013912">
    <property type="entry name" value="Adenylate_cyclase-assoc_CAP_C"/>
</dbReference>
<dbReference type="InterPro" id="IPR016098">
    <property type="entry name" value="CAP/MinC_C"/>
</dbReference>
<evidence type="ECO:0000256" key="2">
    <source>
        <dbReference type="ARBA" id="ARBA00054756"/>
    </source>
</evidence>
<dbReference type="GO" id="GO:0003779">
    <property type="term" value="F:actin binding"/>
    <property type="evidence" value="ECO:0007669"/>
    <property type="project" value="InterPro"/>
</dbReference>
<evidence type="ECO:0000256" key="5">
    <source>
        <dbReference type="SAM" id="MobiDB-lite"/>
    </source>
</evidence>
<proteinExistence type="inferred from homology"/>
<evidence type="ECO:0000256" key="4">
    <source>
        <dbReference type="RuleBase" id="RU000647"/>
    </source>
</evidence>
<comment type="similarity">
    <text evidence="1 4">Belongs to the CAP family.</text>
</comment>
<dbReference type="InterPro" id="IPR036222">
    <property type="entry name" value="CAP_N_sf"/>
</dbReference>
<dbReference type="GO" id="GO:0007015">
    <property type="term" value="P:actin filament organization"/>
    <property type="evidence" value="ECO:0007669"/>
    <property type="project" value="TreeGrafter"/>
</dbReference>
<sequence>MRLRRSTLFDKPQEHEQKYMDIRTTSICHLGSHTKKVKKSSNIDGRTIEMAAANNMHNLTTLIKRLEAATSRLEDIATSTELPKDVTVLSQTATSPVGDSPAPKLPSQAALPNSAPRPNEPIPEAIEEFDQLISSSVDNYVKLSNEVGGVVEKQAAKVLEGFQKQRTFLLITTKAAKPDATAYQRIIKPINEALMAVTALKDSHRPDPMYTQLSAVADGIMMLAWITLESRPYKQVEDSLSSAQFFGNRVLKEQKDKDPKQVEWIQAFYQIFRDLAEYIKQYFPSGISWNAEGESAQDVAKSLSRQMPQAVPSADGGSKAMPPPPPPPPGPPPVLDIKAEPARVMSSGGLDAVFSELNRGSDVTRGLRKVDKSEMTHKNPSLRTDNTVGNRDGPARGKSPAPGKKPKPESMRVKKPAKKELDGNKWVIENYDREPEAIQIETTLSQSVLISRCNNTTVILRGKANQVTVENSARLSLVVDTLVSTVDVVKAQNFALQVIGTLPTVMLDQVDGGQVYFSKESIGTKIFTSKSSGINLNILSGPDEDYKEVPLPSQICSYYDETKGDLVNEIIAHTG</sequence>
<dbReference type="InterPro" id="IPR018106">
    <property type="entry name" value="CAP_CS_N"/>
</dbReference>
<dbReference type="Gene3D" id="2.160.20.70">
    <property type="match status" value="1"/>
</dbReference>
<dbReference type="InterPro" id="IPR001837">
    <property type="entry name" value="Adenylate_cyclase-assoc_CAP"/>
</dbReference>
<evidence type="ECO:0000313" key="8">
    <source>
        <dbReference type="Proteomes" id="UP000594364"/>
    </source>
</evidence>
<dbReference type="SUPFAM" id="SSF101278">
    <property type="entry name" value="N-terminal domain of adenylylcyclase associated protein, CAP"/>
    <property type="match status" value="1"/>
</dbReference>
<dbReference type="PROSITE" id="PS01088">
    <property type="entry name" value="CAP_1"/>
    <property type="match status" value="1"/>
</dbReference>
<comment type="function">
    <text evidence="2">The N-terminal domain binds to adenylyl cyclase, thereby enabling adenylyl cyclase to be activated by upstream regulatory signals, such as Ras. The C-terminal domain is required for normal cellular morphology and growth control.</text>
</comment>
<feature type="compositionally biased region" description="Basic and acidic residues" evidence="5">
    <location>
        <begin position="368"/>
        <end position="377"/>
    </location>
</feature>
<feature type="region of interest" description="Disordered" evidence="5">
    <location>
        <begin position="298"/>
        <end position="337"/>
    </location>
</feature>
<evidence type="ECO:0000313" key="7">
    <source>
        <dbReference type="EMBL" id="QPH10050.1"/>
    </source>
</evidence>
<feature type="region of interest" description="Disordered" evidence="5">
    <location>
        <begin position="91"/>
        <end position="119"/>
    </location>
</feature>
<evidence type="ECO:0000256" key="1">
    <source>
        <dbReference type="ARBA" id="ARBA00007659"/>
    </source>
</evidence>
<dbReference type="InterPro" id="IPR006599">
    <property type="entry name" value="CARP_motif"/>
</dbReference>
<name>A0A7U3PZS8_EPIFF</name>
<dbReference type="OrthoDB" id="77251at2759"/>
<dbReference type="FunFam" id="1.25.40.330:FF:000001">
    <property type="entry name" value="Adenylyl cyclase-associated protein"/>
    <property type="match status" value="1"/>
</dbReference>
<dbReference type="GO" id="GO:0019933">
    <property type="term" value="P:cAMP-mediated signaling"/>
    <property type="evidence" value="ECO:0007669"/>
    <property type="project" value="TreeGrafter"/>
</dbReference>
<feature type="compositionally biased region" description="Pro residues" evidence="5">
    <location>
        <begin position="321"/>
        <end position="334"/>
    </location>
</feature>
<evidence type="ECO:0000259" key="6">
    <source>
        <dbReference type="PROSITE" id="PS51329"/>
    </source>
</evidence>
<keyword evidence="8" id="KW-1185">Reference proteome</keyword>
<gene>
    <name evidence="7" type="ORF">C2857_001188</name>
</gene>
<dbReference type="Pfam" id="PF01213">
    <property type="entry name" value="CAP_N-CM"/>
    <property type="match status" value="1"/>
</dbReference>
<feature type="region of interest" description="Disordered" evidence="5">
    <location>
        <begin position="365"/>
        <end position="418"/>
    </location>
</feature>
<dbReference type="GO" id="GO:0008179">
    <property type="term" value="F:adenylate cyclase binding"/>
    <property type="evidence" value="ECO:0007669"/>
    <property type="project" value="TreeGrafter"/>
</dbReference>
<organism evidence="7 8">
    <name type="scientific">Epichloe festucae (strain Fl1)</name>
    <dbReference type="NCBI Taxonomy" id="877507"/>
    <lineage>
        <taxon>Eukaryota</taxon>
        <taxon>Fungi</taxon>
        <taxon>Dikarya</taxon>
        <taxon>Ascomycota</taxon>
        <taxon>Pezizomycotina</taxon>
        <taxon>Sordariomycetes</taxon>
        <taxon>Hypocreomycetidae</taxon>
        <taxon>Hypocreales</taxon>
        <taxon>Clavicipitaceae</taxon>
        <taxon>Epichloe</taxon>
    </lineage>
</organism>
<dbReference type="FunFam" id="2.160.20.70:FF:000008">
    <property type="entry name" value="Adenylyl cyclase-associated protein"/>
    <property type="match status" value="1"/>
</dbReference>
<dbReference type="EMBL" id="CP031389">
    <property type="protein sequence ID" value="QPH10050.1"/>
    <property type="molecule type" value="Genomic_DNA"/>
</dbReference>
<dbReference type="InterPro" id="IPR036223">
    <property type="entry name" value="CAP_C_sf"/>
</dbReference>
<dbReference type="PANTHER" id="PTHR10652:SF0">
    <property type="entry name" value="ADENYLYL CYCLASE-ASSOCIATED PROTEIN"/>
    <property type="match status" value="1"/>
</dbReference>
<dbReference type="AlphaFoldDB" id="A0A7U3PZS8"/>
<dbReference type="Pfam" id="PF08603">
    <property type="entry name" value="CAP_C"/>
    <property type="match status" value="1"/>
</dbReference>
<dbReference type="InterPro" id="IPR053950">
    <property type="entry name" value="CAP_N"/>
</dbReference>
<dbReference type="Gene3D" id="1.25.40.330">
    <property type="entry name" value="Adenylate cyclase-associated CAP, N-terminal domain"/>
    <property type="match status" value="1"/>
</dbReference>
<feature type="domain" description="C-CAP/cofactor C-like" evidence="6">
    <location>
        <begin position="416"/>
        <end position="551"/>
    </location>
</feature>
<accession>A0A7U3PZS8</accession>
<dbReference type="SMART" id="SM00673">
    <property type="entry name" value="CARP"/>
    <property type="match status" value="2"/>
</dbReference>
<protein>
    <recommendedName>
        <fullName evidence="3 4">Adenylyl cyclase-associated protein</fullName>
    </recommendedName>
</protein>
<reference evidence="7 8" key="1">
    <citation type="journal article" date="2018" name="PLoS Genet.">
        <title>Repeat elements organise 3D genome structure and mediate transcription in the filamentous fungus Epichloe festucae.</title>
        <authorList>
            <person name="Winter D.J."/>
            <person name="Ganley A.R.D."/>
            <person name="Young C.A."/>
            <person name="Liachko I."/>
            <person name="Schardl C.L."/>
            <person name="Dupont P.Y."/>
            <person name="Berry D."/>
            <person name="Ram A."/>
            <person name="Scott B."/>
            <person name="Cox M.P."/>
        </authorList>
    </citation>
    <scope>NUCLEOTIDE SEQUENCE [LARGE SCALE GENOMIC DNA]</scope>
    <source>
        <strain evidence="7 8">Fl1</strain>
    </source>
</reference>
<dbReference type="PANTHER" id="PTHR10652">
    <property type="entry name" value="ADENYLYL CYCLASE-ASSOCIATED PROTEIN"/>
    <property type="match status" value="1"/>
</dbReference>
<feature type="compositionally biased region" description="Polar residues" evidence="5">
    <location>
        <begin position="378"/>
        <end position="389"/>
    </location>
</feature>
<dbReference type="InterPro" id="IPR013992">
    <property type="entry name" value="Adenylate_cyclase-assoc_CAP_N"/>
</dbReference>
<dbReference type="GO" id="GO:0005737">
    <property type="term" value="C:cytoplasm"/>
    <property type="evidence" value="ECO:0007669"/>
    <property type="project" value="TreeGrafter"/>
</dbReference>
<dbReference type="SUPFAM" id="SSF69340">
    <property type="entry name" value="C-terminal domain of adenylylcyclase associated protein"/>
    <property type="match status" value="1"/>
</dbReference>
<dbReference type="Proteomes" id="UP000594364">
    <property type="component" value="Chromosome 5"/>
</dbReference>
<evidence type="ECO:0000256" key="3">
    <source>
        <dbReference type="ARBA" id="ARBA00072052"/>
    </source>
</evidence>
<feature type="compositionally biased region" description="Basic and acidic residues" evidence="5">
    <location>
        <begin position="406"/>
        <end position="418"/>
    </location>
</feature>